<comment type="similarity">
    <text evidence="1">Belongs to the ABC transporter superfamily.</text>
</comment>
<proteinExistence type="inferred from homology"/>
<dbReference type="Gene3D" id="3.40.50.300">
    <property type="entry name" value="P-loop containing nucleotide triphosphate hydrolases"/>
    <property type="match status" value="1"/>
</dbReference>
<dbReference type="InterPro" id="IPR003593">
    <property type="entry name" value="AAA+_ATPase"/>
</dbReference>
<evidence type="ECO:0000256" key="1">
    <source>
        <dbReference type="ARBA" id="ARBA00005417"/>
    </source>
</evidence>
<comment type="caution">
    <text evidence="7">The sequence shown here is derived from an EMBL/GenBank/DDBJ whole genome shotgun (WGS) entry which is preliminary data.</text>
</comment>
<dbReference type="Pfam" id="PF00005">
    <property type="entry name" value="ABC_tran"/>
    <property type="match status" value="1"/>
</dbReference>
<evidence type="ECO:0000313" key="8">
    <source>
        <dbReference type="Proteomes" id="UP001168613"/>
    </source>
</evidence>
<dbReference type="InterPro" id="IPR017871">
    <property type="entry name" value="ABC_transporter-like_CS"/>
</dbReference>
<dbReference type="SMART" id="SM00382">
    <property type="entry name" value="AAA"/>
    <property type="match status" value="1"/>
</dbReference>
<keyword evidence="3" id="KW-0472">Membrane</keyword>
<evidence type="ECO:0000256" key="4">
    <source>
        <dbReference type="ARBA" id="ARBA00022741"/>
    </source>
</evidence>
<keyword evidence="5 7" id="KW-0067">ATP-binding</keyword>
<sequence>MKDNATPVLKVKNLVKHYATNAGTVRAVDDVSFVVNEGETLGVVGESGCGKSTMGRTLVRLLEPNSGTISFMGQDITHASRASLREVRRDIQMVFQDPYASLNPRRTVRQILAEPFDVHGIGRRSDRAVQVSELLDRVGLHQEHADRYSHEFSGGQRQRVAIARAIALEPKVVVCDEPVSALDVSIQAQIINLLKRLQAENGLAYVFISHDLSVVGYLADRIAVMYLGEIVEIASKSSMWEKPLHPYTQVLFSAIPVAKPPSVLRRHRQTLIGELPSPINPPQGCRFHTRCPHVMPKCSMQPPKLKAVAGGEARGHQVACHLYE</sequence>
<dbReference type="GO" id="GO:0005524">
    <property type="term" value="F:ATP binding"/>
    <property type="evidence" value="ECO:0007669"/>
    <property type="project" value="UniProtKB-KW"/>
</dbReference>
<evidence type="ECO:0000256" key="2">
    <source>
        <dbReference type="ARBA" id="ARBA00022448"/>
    </source>
</evidence>
<dbReference type="InterPro" id="IPR003439">
    <property type="entry name" value="ABC_transporter-like_ATP-bd"/>
</dbReference>
<dbReference type="NCBIfam" id="TIGR01727">
    <property type="entry name" value="oligo_HPY"/>
    <property type="match status" value="1"/>
</dbReference>
<protein>
    <submittedName>
        <fullName evidence="7">Dipeptide ABC transporter ATP-binding protein</fullName>
    </submittedName>
</protein>
<evidence type="ECO:0000259" key="6">
    <source>
        <dbReference type="PROSITE" id="PS50893"/>
    </source>
</evidence>
<dbReference type="PANTHER" id="PTHR43776">
    <property type="entry name" value="TRANSPORT ATP-BINDING PROTEIN"/>
    <property type="match status" value="1"/>
</dbReference>
<keyword evidence="4" id="KW-0547">Nucleotide-binding</keyword>
<reference evidence="7" key="1">
    <citation type="submission" date="2021-11" db="EMBL/GenBank/DDBJ databases">
        <title>Draft genome sequence of Alcaligenes endophyticus type strain CCUG 75668T.</title>
        <authorList>
            <person name="Salva-Serra F."/>
            <person name="Duran R.E."/>
            <person name="Seeger M."/>
            <person name="Moore E.R.B."/>
            <person name="Jaen-Luchoro D."/>
        </authorList>
    </citation>
    <scope>NUCLEOTIDE SEQUENCE</scope>
    <source>
        <strain evidence="7">CCUG 75668</strain>
    </source>
</reference>
<dbReference type="Proteomes" id="UP001168613">
    <property type="component" value="Unassembled WGS sequence"/>
</dbReference>
<evidence type="ECO:0000313" key="7">
    <source>
        <dbReference type="EMBL" id="MDN4120737.1"/>
    </source>
</evidence>
<dbReference type="CDD" id="cd03257">
    <property type="entry name" value="ABC_NikE_OppD_transporters"/>
    <property type="match status" value="1"/>
</dbReference>
<dbReference type="Pfam" id="PF08352">
    <property type="entry name" value="oligo_HPY"/>
    <property type="match status" value="1"/>
</dbReference>
<organism evidence="7 8">
    <name type="scientific">Alcaligenes endophyticus</name>
    <dbReference type="NCBI Taxonomy" id="1929088"/>
    <lineage>
        <taxon>Bacteria</taxon>
        <taxon>Pseudomonadati</taxon>
        <taxon>Pseudomonadota</taxon>
        <taxon>Betaproteobacteria</taxon>
        <taxon>Burkholderiales</taxon>
        <taxon>Alcaligenaceae</taxon>
        <taxon>Alcaligenes</taxon>
    </lineage>
</organism>
<keyword evidence="3" id="KW-1003">Cell membrane</keyword>
<feature type="domain" description="ABC transporter" evidence="6">
    <location>
        <begin position="9"/>
        <end position="252"/>
    </location>
</feature>
<dbReference type="SUPFAM" id="SSF52540">
    <property type="entry name" value="P-loop containing nucleoside triphosphate hydrolases"/>
    <property type="match status" value="1"/>
</dbReference>
<accession>A0ABT8EHQ8</accession>
<dbReference type="InterPro" id="IPR050319">
    <property type="entry name" value="ABC_transp_ATP-bind"/>
</dbReference>
<dbReference type="PROSITE" id="PS00211">
    <property type="entry name" value="ABC_TRANSPORTER_1"/>
    <property type="match status" value="1"/>
</dbReference>
<dbReference type="NCBIfam" id="NF008453">
    <property type="entry name" value="PRK11308.1"/>
    <property type="match status" value="1"/>
</dbReference>
<keyword evidence="8" id="KW-1185">Reference proteome</keyword>
<name>A0ABT8EHQ8_9BURK</name>
<evidence type="ECO:0000256" key="5">
    <source>
        <dbReference type="ARBA" id="ARBA00022840"/>
    </source>
</evidence>
<gene>
    <name evidence="7" type="ORF">LMS43_05505</name>
</gene>
<keyword evidence="2" id="KW-0813">Transport</keyword>
<dbReference type="EMBL" id="JAJHNU010000001">
    <property type="protein sequence ID" value="MDN4120737.1"/>
    <property type="molecule type" value="Genomic_DNA"/>
</dbReference>
<dbReference type="InterPro" id="IPR027417">
    <property type="entry name" value="P-loop_NTPase"/>
</dbReference>
<dbReference type="InterPro" id="IPR013563">
    <property type="entry name" value="Oligopep_ABC_C"/>
</dbReference>
<evidence type="ECO:0000256" key="3">
    <source>
        <dbReference type="ARBA" id="ARBA00022475"/>
    </source>
</evidence>
<dbReference type="PROSITE" id="PS50893">
    <property type="entry name" value="ABC_TRANSPORTER_2"/>
    <property type="match status" value="1"/>
</dbReference>
<dbReference type="PANTHER" id="PTHR43776:SF7">
    <property type="entry name" value="D,D-DIPEPTIDE TRANSPORT ATP-BINDING PROTEIN DDPF-RELATED"/>
    <property type="match status" value="1"/>
</dbReference>
<dbReference type="RefSeq" id="WP_266124451.1">
    <property type="nucleotide sequence ID" value="NZ_JAJHNU010000001.1"/>
</dbReference>